<comment type="caution">
    <text evidence="1">The sequence shown here is derived from an EMBL/GenBank/DDBJ whole genome shotgun (WGS) entry which is preliminary data.</text>
</comment>
<keyword evidence="2" id="KW-1185">Reference proteome</keyword>
<evidence type="ECO:0000313" key="2">
    <source>
        <dbReference type="Proteomes" id="UP000663879"/>
    </source>
</evidence>
<dbReference type="EMBL" id="CAJNOC010000987">
    <property type="protein sequence ID" value="CAF0824328.1"/>
    <property type="molecule type" value="Genomic_DNA"/>
</dbReference>
<proteinExistence type="predicted"/>
<name>A0A813UJN1_9BILA</name>
<dbReference type="AlphaFoldDB" id="A0A813UJN1"/>
<protein>
    <recommendedName>
        <fullName evidence="3">Endonuclease/exonuclease/phosphatase domain-containing protein</fullName>
    </recommendedName>
</protein>
<sequence>MLIKNIVLELESKDIKGIIMGDFNTNLNRHGHHCNKFKEFLNFRNMTSKDLDLLGKNQFTNEKKVNNKLFRSWIDHILIKKDEKYLKNLNVDSCPSNLGDHRVQSCELE</sequence>
<dbReference type="Gene3D" id="3.60.10.10">
    <property type="entry name" value="Endonuclease/exonuclease/phosphatase"/>
    <property type="match status" value="1"/>
</dbReference>
<gene>
    <name evidence="1" type="ORF">OXX778_LOCUS7638</name>
</gene>
<reference evidence="1" key="1">
    <citation type="submission" date="2021-02" db="EMBL/GenBank/DDBJ databases">
        <authorList>
            <person name="Nowell W R."/>
        </authorList>
    </citation>
    <scope>NUCLEOTIDE SEQUENCE</scope>
    <source>
        <strain evidence="1">Ploen Becks lab</strain>
    </source>
</reference>
<evidence type="ECO:0008006" key="3">
    <source>
        <dbReference type="Google" id="ProtNLM"/>
    </source>
</evidence>
<accession>A0A813UJN1</accession>
<dbReference type="InterPro" id="IPR036691">
    <property type="entry name" value="Endo/exonu/phosph_ase_sf"/>
</dbReference>
<dbReference type="SUPFAM" id="SSF56219">
    <property type="entry name" value="DNase I-like"/>
    <property type="match status" value="1"/>
</dbReference>
<evidence type="ECO:0000313" key="1">
    <source>
        <dbReference type="EMBL" id="CAF0824328.1"/>
    </source>
</evidence>
<organism evidence="1 2">
    <name type="scientific">Brachionus calyciflorus</name>
    <dbReference type="NCBI Taxonomy" id="104777"/>
    <lineage>
        <taxon>Eukaryota</taxon>
        <taxon>Metazoa</taxon>
        <taxon>Spiralia</taxon>
        <taxon>Gnathifera</taxon>
        <taxon>Rotifera</taxon>
        <taxon>Eurotatoria</taxon>
        <taxon>Monogononta</taxon>
        <taxon>Pseudotrocha</taxon>
        <taxon>Ploima</taxon>
        <taxon>Brachionidae</taxon>
        <taxon>Brachionus</taxon>
    </lineage>
</organism>
<dbReference type="Proteomes" id="UP000663879">
    <property type="component" value="Unassembled WGS sequence"/>
</dbReference>